<feature type="signal peptide" evidence="1">
    <location>
        <begin position="1"/>
        <end position="23"/>
    </location>
</feature>
<evidence type="ECO:0008006" key="4">
    <source>
        <dbReference type="Google" id="ProtNLM"/>
    </source>
</evidence>
<organism evidence="2 3">
    <name type="scientific">Bordetella pseudohinzii</name>
    <dbReference type="NCBI Taxonomy" id="1331258"/>
    <lineage>
        <taxon>Bacteria</taxon>
        <taxon>Pseudomonadati</taxon>
        <taxon>Pseudomonadota</taxon>
        <taxon>Betaproteobacteria</taxon>
        <taxon>Burkholderiales</taxon>
        <taxon>Alcaligenaceae</taxon>
        <taxon>Bordetella</taxon>
    </lineage>
</organism>
<keyword evidence="1" id="KW-0732">Signal</keyword>
<reference evidence="2 3" key="1">
    <citation type="submission" date="2015-09" db="EMBL/GenBank/DDBJ databases">
        <authorList>
            <person name="Jackson K.R."/>
            <person name="Lunt B.L."/>
            <person name="Fisher J.N.B."/>
            <person name="Gardner A.V."/>
            <person name="Bailey M.E."/>
            <person name="Deus L.M."/>
            <person name="Earl A.S."/>
            <person name="Gibby P.D."/>
            <person name="Hartmann K.A."/>
            <person name="Liu J.E."/>
            <person name="Manci A.M."/>
            <person name="Nielsen D.A."/>
            <person name="Solomon M.B."/>
            <person name="Breakwell D.P."/>
            <person name="Burnett S.H."/>
            <person name="Grose J.H."/>
        </authorList>
    </citation>
    <scope>NUCLEOTIDE SEQUENCE [LARGE SCALE GENOMIC DNA]</scope>
    <source>
        <strain evidence="2 3">2789STDY5608636</strain>
    </source>
</reference>
<protein>
    <recommendedName>
        <fullName evidence="4">Lipoprotein</fullName>
    </recommendedName>
</protein>
<accession>A0A0M7GEE4</accession>
<evidence type="ECO:0000256" key="1">
    <source>
        <dbReference type="SAM" id="SignalP"/>
    </source>
</evidence>
<gene>
    <name evidence="2" type="ORF">ERS370011_02958</name>
</gene>
<evidence type="ECO:0000313" key="2">
    <source>
        <dbReference type="EMBL" id="CUI94073.1"/>
    </source>
</evidence>
<name>A0A0M7GEE4_9BORD</name>
<dbReference type="AlphaFoldDB" id="A0A0M7GEE4"/>
<dbReference type="EMBL" id="CYTV01000008">
    <property type="protein sequence ID" value="CUI94073.1"/>
    <property type="molecule type" value="Genomic_DNA"/>
</dbReference>
<evidence type="ECO:0000313" key="3">
    <source>
        <dbReference type="Proteomes" id="UP000053096"/>
    </source>
</evidence>
<proteinExistence type="predicted"/>
<sequence>MMYSYVSFARAVCGGLIVGAALAGCAAKKGTGAEAPAQSAAPKPVACTPAGADSPMVGTWYSVSRPRGFAGDLQTLTVLSADGSMTYETQLKVGKRIRPALRESGCWNVANGVYTQRTTKSNGEPVDAEDPIYQTRYQVQSVDRSRLVLRELKPDGQQLTARRMQPGYRMPN</sequence>
<feature type="chain" id="PRO_5005812630" description="Lipoprotein" evidence="1">
    <location>
        <begin position="24"/>
        <end position="172"/>
    </location>
</feature>
<dbReference type="Proteomes" id="UP000053096">
    <property type="component" value="Unassembled WGS sequence"/>
</dbReference>